<organism evidence="2 3">
    <name type="scientific">Porites lobata</name>
    <dbReference type="NCBI Taxonomy" id="104759"/>
    <lineage>
        <taxon>Eukaryota</taxon>
        <taxon>Metazoa</taxon>
        <taxon>Cnidaria</taxon>
        <taxon>Anthozoa</taxon>
        <taxon>Hexacorallia</taxon>
        <taxon>Scleractinia</taxon>
        <taxon>Fungiina</taxon>
        <taxon>Poritidae</taxon>
        <taxon>Porites</taxon>
    </lineage>
</organism>
<evidence type="ECO:0000259" key="1">
    <source>
        <dbReference type="PROSITE" id="PS50837"/>
    </source>
</evidence>
<dbReference type="PANTHER" id="PTHR46312:SF2">
    <property type="entry name" value="NUCLEOTIDE-BINDING OLIGOMERIZATION DOMAIN-CONTAINING PROTEIN 2-LIKE"/>
    <property type="match status" value="1"/>
</dbReference>
<evidence type="ECO:0000313" key="3">
    <source>
        <dbReference type="Proteomes" id="UP001159405"/>
    </source>
</evidence>
<keyword evidence="3" id="KW-1185">Reference proteome</keyword>
<name>A0ABN8QUK4_9CNID</name>
<dbReference type="EMBL" id="CALNXK010000157">
    <property type="protein sequence ID" value="CAH3170657.1"/>
    <property type="molecule type" value="Genomic_DNA"/>
</dbReference>
<reference evidence="2 3" key="1">
    <citation type="submission" date="2022-05" db="EMBL/GenBank/DDBJ databases">
        <authorList>
            <consortium name="Genoscope - CEA"/>
            <person name="William W."/>
        </authorList>
    </citation>
    <scope>NUCLEOTIDE SEQUENCE [LARGE SCALE GENOMIC DNA]</scope>
</reference>
<dbReference type="InterPro" id="IPR007111">
    <property type="entry name" value="NACHT_NTPase"/>
</dbReference>
<evidence type="ECO:0000313" key="2">
    <source>
        <dbReference type="EMBL" id="CAH3170657.1"/>
    </source>
</evidence>
<comment type="caution">
    <text evidence="2">The sequence shown here is derived from an EMBL/GenBank/DDBJ whole genome shotgun (WGS) entry which is preliminary data.</text>
</comment>
<protein>
    <recommendedName>
        <fullName evidence="1">NACHT domain-containing protein</fullName>
    </recommendedName>
</protein>
<dbReference type="Pfam" id="PF05729">
    <property type="entry name" value="NACHT"/>
    <property type="match status" value="1"/>
</dbReference>
<feature type="domain" description="NACHT" evidence="1">
    <location>
        <begin position="221"/>
        <end position="323"/>
    </location>
</feature>
<dbReference type="Proteomes" id="UP001159405">
    <property type="component" value="Unassembled WGS sequence"/>
</dbReference>
<dbReference type="SUPFAM" id="SSF52540">
    <property type="entry name" value="P-loop containing nucleoside triphosphate hydrolases"/>
    <property type="match status" value="1"/>
</dbReference>
<proteinExistence type="predicted"/>
<dbReference type="PROSITE" id="PS50837">
    <property type="entry name" value="NACHT"/>
    <property type="match status" value="1"/>
</dbReference>
<sequence length="510" mass="57744">MENRHPKKQVNTLGKRIRRSASNIFQKWRKEPKTSGSEQKVESVISDDHGTSAGASCLDQGSEKEVELRVATDDVEASLRNIHICQSSRVDQGRTFNVTDILSSYFKLKNFSFERKPTPSGLEQESGASGPRLPVLHENEPCSVHGGFDVKTCRSKLADYYKNSATVPTSVWSTLDPVDIHEIYTRLSWVKQEQHAAGPSQTELNHYCDLFTANKSDTLPKRILVQGQTGIGKTTFVKKLALDWAQLNLDDEMGYDEAAVALKKFELLVAVNLKEVSKHQSLKDVLSCSNIFAEEDKSMTDGLLKYITDNQDKVLLVFDGYDEYRCGRDSDIFKIFKGDKLRDCYVLITSRISKADDLRESRVLKVLRAEIVGFSHCDISSYMKRKLGSDKDAENLLDHLFEKDLFALAESPLLLLFLCSLWKEGHLESWPKTKTDLYVQMVQSVLDHNQAKHSASASCDFPEVIDFKEILCEIGKVALDCLFNDDHVFDYKQLPPSIFCEESFSLAYFK</sequence>
<dbReference type="InterPro" id="IPR027417">
    <property type="entry name" value="P-loop_NTPase"/>
</dbReference>
<accession>A0ABN8QUK4</accession>
<dbReference type="PANTHER" id="PTHR46312">
    <property type="entry name" value="NACHT DOMAIN-CONTAINING PROTEIN"/>
    <property type="match status" value="1"/>
</dbReference>
<gene>
    <name evidence="2" type="ORF">PLOB_00010865</name>
</gene>
<dbReference type="Gene3D" id="3.40.50.300">
    <property type="entry name" value="P-loop containing nucleotide triphosphate hydrolases"/>
    <property type="match status" value="1"/>
</dbReference>